<organism evidence="5 6">
    <name type="scientific">Legionella norrlandica</name>
    <dbReference type="NCBI Taxonomy" id="1498499"/>
    <lineage>
        <taxon>Bacteria</taxon>
        <taxon>Pseudomonadati</taxon>
        <taxon>Pseudomonadota</taxon>
        <taxon>Gammaproteobacteria</taxon>
        <taxon>Legionellales</taxon>
        <taxon>Legionellaceae</taxon>
        <taxon>Legionella</taxon>
    </lineage>
</organism>
<keyword evidence="2" id="KW-0547">Nucleotide-binding</keyword>
<sequence length="245" mass="27488">MSTPIIEIKGMKNFLGDQWVHRDINLTVEKGEILAIIGGSGSGKTTILRSLLMLLKPTEGSIKVFGEEIYKLDPEQALRLRRRWGMLFQHSALFSAMNVLENIMFPMKEFTDLEPEFMQELALLKIALVGLPNEAAVKFPSELSGGMQRRAAAARAIAMDPELLFLDEPTTGLDPRGARLFDELVVFLRDALNLTIVMVSHDLESLKKTTDRVAFIGDGRILSVEPIKELMKNKNPLITEYFSKL</sequence>
<name>A0A0A2SVJ2_9GAMM</name>
<feature type="domain" description="ABC transporter" evidence="4">
    <location>
        <begin position="6"/>
        <end position="243"/>
    </location>
</feature>
<dbReference type="SUPFAM" id="SSF52540">
    <property type="entry name" value="P-loop containing nucleoside triphosphate hydrolases"/>
    <property type="match status" value="1"/>
</dbReference>
<evidence type="ECO:0000256" key="1">
    <source>
        <dbReference type="ARBA" id="ARBA00022448"/>
    </source>
</evidence>
<dbReference type="GO" id="GO:0005524">
    <property type="term" value="F:ATP binding"/>
    <property type="evidence" value="ECO:0007669"/>
    <property type="project" value="UniProtKB-KW"/>
</dbReference>
<keyword evidence="6" id="KW-1185">Reference proteome</keyword>
<dbReference type="InterPro" id="IPR003593">
    <property type="entry name" value="AAA+_ATPase"/>
</dbReference>
<dbReference type="RefSeq" id="WP_035889031.1">
    <property type="nucleotide sequence ID" value="NZ_JNCF01000018.1"/>
</dbReference>
<evidence type="ECO:0000313" key="6">
    <source>
        <dbReference type="Proteomes" id="UP000054422"/>
    </source>
</evidence>
<dbReference type="PANTHER" id="PTHR43023:SF3">
    <property type="entry name" value="PROTEIN TRIGALACTOSYLDIACYLGLYCEROL 3, CHLOROPLASTIC"/>
    <property type="match status" value="1"/>
</dbReference>
<keyword evidence="1" id="KW-0813">Transport</keyword>
<evidence type="ECO:0000256" key="3">
    <source>
        <dbReference type="ARBA" id="ARBA00022840"/>
    </source>
</evidence>
<evidence type="ECO:0000313" key="5">
    <source>
        <dbReference type="EMBL" id="KGP63414.1"/>
    </source>
</evidence>
<accession>A0A0A2SVJ2</accession>
<evidence type="ECO:0000256" key="2">
    <source>
        <dbReference type="ARBA" id="ARBA00022741"/>
    </source>
</evidence>
<keyword evidence="3 5" id="KW-0067">ATP-binding</keyword>
<dbReference type="GO" id="GO:0016887">
    <property type="term" value="F:ATP hydrolysis activity"/>
    <property type="evidence" value="ECO:0007669"/>
    <property type="project" value="InterPro"/>
</dbReference>
<reference evidence="5 6" key="1">
    <citation type="submission" date="2014-05" db="EMBL/GenBank/DDBJ databases">
        <authorList>
            <person name="Rizzardi K."/>
            <person name="Winiecka-Krusnell J."/>
            <person name="Ramliden M."/>
            <person name="Alm E."/>
            <person name="Andersson S."/>
            <person name="Byfors S."/>
        </authorList>
    </citation>
    <scope>NUCLEOTIDE SEQUENCE [LARGE SCALE GENOMIC DNA]</scope>
    <source>
        <strain evidence="5 6">LEGN</strain>
    </source>
</reference>
<proteinExistence type="predicted"/>
<dbReference type="EMBL" id="JNCF01000018">
    <property type="protein sequence ID" value="KGP63414.1"/>
    <property type="molecule type" value="Genomic_DNA"/>
</dbReference>
<dbReference type="Pfam" id="PF00005">
    <property type="entry name" value="ABC_tran"/>
    <property type="match status" value="1"/>
</dbReference>
<dbReference type="Gene3D" id="3.40.50.300">
    <property type="entry name" value="P-loop containing nucleotide triphosphate hydrolases"/>
    <property type="match status" value="1"/>
</dbReference>
<dbReference type="Proteomes" id="UP000054422">
    <property type="component" value="Unassembled WGS sequence"/>
</dbReference>
<comment type="caution">
    <text evidence="5">The sequence shown here is derived from an EMBL/GenBank/DDBJ whole genome shotgun (WGS) entry which is preliminary data.</text>
</comment>
<dbReference type="STRING" id="1498499.EP47_02385"/>
<protein>
    <submittedName>
        <fullName evidence="5">Iron ABC transporter ATP-binding protein</fullName>
    </submittedName>
</protein>
<dbReference type="AlphaFoldDB" id="A0A0A2SVJ2"/>
<dbReference type="PROSITE" id="PS50893">
    <property type="entry name" value="ABC_TRANSPORTER_2"/>
    <property type="match status" value="1"/>
</dbReference>
<dbReference type="SMART" id="SM00382">
    <property type="entry name" value="AAA"/>
    <property type="match status" value="1"/>
</dbReference>
<evidence type="ECO:0000259" key="4">
    <source>
        <dbReference type="PROSITE" id="PS50893"/>
    </source>
</evidence>
<gene>
    <name evidence="5" type="ORF">EP47_02385</name>
</gene>
<dbReference type="InterPro" id="IPR027417">
    <property type="entry name" value="P-loop_NTPase"/>
</dbReference>
<dbReference type="OrthoDB" id="9802264at2"/>
<dbReference type="PANTHER" id="PTHR43023">
    <property type="entry name" value="PROTEIN TRIGALACTOSYLDIACYLGLYCEROL 3, CHLOROPLASTIC"/>
    <property type="match status" value="1"/>
</dbReference>
<dbReference type="InterPro" id="IPR003439">
    <property type="entry name" value="ABC_transporter-like_ATP-bd"/>
</dbReference>